<dbReference type="Proteomes" id="UP001610063">
    <property type="component" value="Unassembled WGS sequence"/>
</dbReference>
<sequence>MTKTKIFTIVFGIVALCLSFFLYYSINSSIEESQRIAKMEARIIEQLKMIREAELSYLAVNGRYTSDWDKLLAFVDSGRFYLTEKTEYVITLDYGADSTYVEIDTLGTVSVKDSIFKKSTWPRFNLSTLPYVPGVEPPTKFDIWADKIEKSGVSVNAIEVKNPKPINPIRDEESEYNTRKPLRFGSKTSVTTAGNWE</sequence>
<accession>A0ABW7N626</accession>
<evidence type="ECO:0000313" key="4">
    <source>
        <dbReference type="Proteomes" id="UP001610063"/>
    </source>
</evidence>
<gene>
    <name evidence="3" type="ORF">ACHKAR_05510</name>
</gene>
<name>A0ABW7N626_9BACT</name>
<feature type="compositionally biased region" description="Polar residues" evidence="1">
    <location>
        <begin position="186"/>
        <end position="197"/>
    </location>
</feature>
<keyword evidence="4" id="KW-1185">Reference proteome</keyword>
<proteinExistence type="predicted"/>
<feature type="transmembrane region" description="Helical" evidence="2">
    <location>
        <begin position="6"/>
        <end position="26"/>
    </location>
</feature>
<comment type="caution">
    <text evidence="3">The sequence shown here is derived from an EMBL/GenBank/DDBJ whole genome shotgun (WGS) entry which is preliminary data.</text>
</comment>
<evidence type="ECO:0000256" key="2">
    <source>
        <dbReference type="SAM" id="Phobius"/>
    </source>
</evidence>
<feature type="region of interest" description="Disordered" evidence="1">
    <location>
        <begin position="164"/>
        <end position="197"/>
    </location>
</feature>
<keyword evidence="2" id="KW-1133">Transmembrane helix</keyword>
<organism evidence="3 4">
    <name type="scientific">Marinoscillum luteum</name>
    <dbReference type="NCBI Taxonomy" id="861051"/>
    <lineage>
        <taxon>Bacteria</taxon>
        <taxon>Pseudomonadati</taxon>
        <taxon>Bacteroidota</taxon>
        <taxon>Cytophagia</taxon>
        <taxon>Cytophagales</taxon>
        <taxon>Reichenbachiellaceae</taxon>
        <taxon>Marinoscillum</taxon>
    </lineage>
</organism>
<protein>
    <submittedName>
        <fullName evidence="3">Uncharacterized protein</fullName>
    </submittedName>
</protein>
<dbReference type="RefSeq" id="WP_159580758.1">
    <property type="nucleotide sequence ID" value="NZ_JBIPKE010000013.1"/>
</dbReference>
<evidence type="ECO:0000313" key="3">
    <source>
        <dbReference type="EMBL" id="MFH6982882.1"/>
    </source>
</evidence>
<keyword evidence="2" id="KW-0812">Transmembrane</keyword>
<keyword evidence="2" id="KW-0472">Membrane</keyword>
<dbReference type="EMBL" id="JBIPKE010000013">
    <property type="protein sequence ID" value="MFH6982882.1"/>
    <property type="molecule type" value="Genomic_DNA"/>
</dbReference>
<reference evidence="3 4" key="1">
    <citation type="journal article" date="2013" name="Int. J. Syst. Evol. Microbiol.">
        <title>Marinoscillum luteum sp. nov., isolated from marine sediment.</title>
        <authorList>
            <person name="Cha I.T."/>
            <person name="Park S.J."/>
            <person name="Kim S.J."/>
            <person name="Kim J.G."/>
            <person name="Jung M.Y."/>
            <person name="Shin K.S."/>
            <person name="Kwon K.K."/>
            <person name="Yang S.H."/>
            <person name="Seo Y.S."/>
            <person name="Rhee S.K."/>
        </authorList>
    </citation>
    <scope>NUCLEOTIDE SEQUENCE [LARGE SCALE GENOMIC DNA]</scope>
    <source>
        <strain evidence="3 4">KCTC 23939</strain>
    </source>
</reference>
<evidence type="ECO:0000256" key="1">
    <source>
        <dbReference type="SAM" id="MobiDB-lite"/>
    </source>
</evidence>